<name>A0ACB6QTT0_9PLEO</name>
<comment type="caution">
    <text evidence="1">The sequence shown here is derived from an EMBL/GenBank/DDBJ whole genome shotgun (WGS) entry which is preliminary data.</text>
</comment>
<dbReference type="EMBL" id="MU003511">
    <property type="protein sequence ID" value="KAF2469707.1"/>
    <property type="molecule type" value="Genomic_DNA"/>
</dbReference>
<sequence>MTGFIEAGAVISLISGVISITEATKTVYDATKDAKGQPDAFRQVAARLPLVNDILQISKERVQTLDMSAQDSLRPLLQSCNKKAQDLQKLFQRVIRKDDDKWYDRYKKALGTLGKGAKVECLMEGILLDIQVLACERLTGAVTNAQMKELEEAINEMEKMPTSLPDEARSVHLTHSGSGDSVCIADQGTASFHKGSGDIYVISGGATIGPPINPTSHISIDNQSHQTNLQVGNLLKDLRETDPRLDKKRIEETKEGLIEDSYRWILENLEFQQWHNDPQSQLLWIKGDPGKGKTMLLCGIINELEKPMAETHILSYFFIEAIDLRSNTPTAVLRGLLYMLIDQQPSLCSHILKKYEHAGKALFEDKNAWVALTEIFTNILQDRSLNAYLIIDALDECIADLPKLLHFIVQTSSISSRVKWIVSSRNRPDIEEYLKMAGQKVRLCLELNAESVSTAVSAFIQHRVLRLATTKMYDDKTRDAVLEYLSLHAHNTFLWVALVCQNLEEISRWNVIKRLKEFPPGLDSLYKRMTEQIYKSDDASLCNQILALIATVYRPITLKELTSLVEMLDDIRDHLKSLRDIIGQCGSLLTIRDDTIYFVHQSARDFLFTDAFEKIFPSGIEEAHYTIYSRSLKVMSEKLHRDMYSLSAFGYPARSIEQRDPDPLAASRYSCIYWIDHLQAWNVNCSGNQRVDLQDGGAVDSFLQGKYLYWLEALSLCKSMPTGIVSITKLQSIVQRQSDASGLIELVQDARRFTMYHKGAIENILLKV</sequence>
<reference evidence="1" key="1">
    <citation type="journal article" date="2020" name="Stud. Mycol.">
        <title>101 Dothideomycetes genomes: a test case for predicting lifestyles and emergence of pathogens.</title>
        <authorList>
            <person name="Haridas S."/>
            <person name="Albert R."/>
            <person name="Binder M."/>
            <person name="Bloem J."/>
            <person name="Labutti K."/>
            <person name="Salamov A."/>
            <person name="Andreopoulos B."/>
            <person name="Baker S."/>
            <person name="Barry K."/>
            <person name="Bills G."/>
            <person name="Bluhm B."/>
            <person name="Cannon C."/>
            <person name="Castanera R."/>
            <person name="Culley D."/>
            <person name="Daum C."/>
            <person name="Ezra D."/>
            <person name="Gonzalez J."/>
            <person name="Henrissat B."/>
            <person name="Kuo A."/>
            <person name="Liang C."/>
            <person name="Lipzen A."/>
            <person name="Lutzoni F."/>
            <person name="Magnuson J."/>
            <person name="Mondo S."/>
            <person name="Nolan M."/>
            <person name="Ohm R."/>
            <person name="Pangilinan J."/>
            <person name="Park H.-J."/>
            <person name="Ramirez L."/>
            <person name="Alfaro M."/>
            <person name="Sun H."/>
            <person name="Tritt A."/>
            <person name="Yoshinaga Y."/>
            <person name="Zwiers L.-H."/>
            <person name="Turgeon B."/>
            <person name="Goodwin S."/>
            <person name="Spatafora J."/>
            <person name="Crous P."/>
            <person name="Grigoriev I."/>
        </authorList>
    </citation>
    <scope>NUCLEOTIDE SEQUENCE</scope>
    <source>
        <strain evidence="1">ATCC 200398</strain>
    </source>
</reference>
<gene>
    <name evidence="1" type="ORF">BDR25DRAFT_394310</name>
</gene>
<evidence type="ECO:0000313" key="2">
    <source>
        <dbReference type="Proteomes" id="UP000799755"/>
    </source>
</evidence>
<accession>A0ACB6QTT0</accession>
<dbReference type="Proteomes" id="UP000799755">
    <property type="component" value="Unassembled WGS sequence"/>
</dbReference>
<organism evidence="1 2">
    <name type="scientific">Lindgomyces ingoldianus</name>
    <dbReference type="NCBI Taxonomy" id="673940"/>
    <lineage>
        <taxon>Eukaryota</taxon>
        <taxon>Fungi</taxon>
        <taxon>Dikarya</taxon>
        <taxon>Ascomycota</taxon>
        <taxon>Pezizomycotina</taxon>
        <taxon>Dothideomycetes</taxon>
        <taxon>Pleosporomycetidae</taxon>
        <taxon>Pleosporales</taxon>
        <taxon>Lindgomycetaceae</taxon>
        <taxon>Lindgomyces</taxon>
    </lineage>
</organism>
<evidence type="ECO:0000313" key="1">
    <source>
        <dbReference type="EMBL" id="KAF2469707.1"/>
    </source>
</evidence>
<protein>
    <submittedName>
        <fullName evidence="1">Uncharacterized protein</fullName>
    </submittedName>
</protein>
<keyword evidence="2" id="KW-1185">Reference proteome</keyword>
<proteinExistence type="predicted"/>